<evidence type="ECO:0000313" key="9">
    <source>
        <dbReference type="Proteomes" id="UP000241074"/>
    </source>
</evidence>
<dbReference type="InterPro" id="IPR000312">
    <property type="entry name" value="Glycosyl_Trfase_fam3"/>
</dbReference>
<comment type="similarity">
    <text evidence="1">Belongs to the thymidine/pyrimidine-nucleoside phosphorylase family.</text>
</comment>
<keyword evidence="4" id="KW-0328">Glycosyltransferase</keyword>
<feature type="domain" description="Pyrimidine nucleoside phosphorylase C-terminal" evidence="7">
    <location>
        <begin position="350"/>
        <end position="424"/>
    </location>
</feature>
<reference evidence="8 9" key="1">
    <citation type="submission" date="2018-03" db="EMBL/GenBank/DDBJ databases">
        <title>Ahniella affigens gen. nov., sp. nov., a gammaproteobacterium isolated from sandy soil near a stream.</title>
        <authorList>
            <person name="Ko Y."/>
            <person name="Kim J.-H."/>
        </authorList>
    </citation>
    <scope>NUCLEOTIDE SEQUENCE [LARGE SCALE GENOMIC DNA]</scope>
    <source>
        <strain evidence="8 9">D13</strain>
    </source>
</reference>
<dbReference type="PANTHER" id="PTHR10515:SF0">
    <property type="entry name" value="THYMIDINE PHOSPHORYLASE"/>
    <property type="match status" value="1"/>
</dbReference>
<dbReference type="Gene3D" id="3.40.1030.10">
    <property type="entry name" value="Nucleoside phosphorylase/phosphoribosyltransferase catalytic domain"/>
    <property type="match status" value="1"/>
</dbReference>
<reference evidence="8 9" key="2">
    <citation type="submission" date="2018-03" db="EMBL/GenBank/DDBJ databases">
        <authorList>
            <person name="Keele B.F."/>
        </authorList>
    </citation>
    <scope>NUCLEOTIDE SEQUENCE [LARGE SCALE GENOMIC DNA]</scope>
    <source>
        <strain evidence="8 9">D13</strain>
    </source>
</reference>
<keyword evidence="5" id="KW-0808">Transferase</keyword>
<gene>
    <name evidence="8" type="ORF">C7S18_17990</name>
</gene>
<evidence type="ECO:0000256" key="3">
    <source>
        <dbReference type="ARBA" id="ARBA00011892"/>
    </source>
</evidence>
<evidence type="ECO:0000259" key="7">
    <source>
        <dbReference type="SMART" id="SM00941"/>
    </source>
</evidence>
<evidence type="ECO:0000313" key="8">
    <source>
        <dbReference type="EMBL" id="AVP98949.1"/>
    </source>
</evidence>
<dbReference type="SUPFAM" id="SSF52418">
    <property type="entry name" value="Nucleoside phosphorylase/phosphoribosyltransferase catalytic domain"/>
    <property type="match status" value="1"/>
</dbReference>
<dbReference type="NCBIfam" id="TIGR02644">
    <property type="entry name" value="Y_phosphoryl"/>
    <property type="match status" value="1"/>
</dbReference>
<dbReference type="PROSITE" id="PS00647">
    <property type="entry name" value="THYMID_PHOSPHORYLASE"/>
    <property type="match status" value="1"/>
</dbReference>
<evidence type="ECO:0000256" key="5">
    <source>
        <dbReference type="ARBA" id="ARBA00022679"/>
    </source>
</evidence>
<dbReference type="InterPro" id="IPR036566">
    <property type="entry name" value="PYNP-like_C_sf"/>
</dbReference>
<evidence type="ECO:0000256" key="2">
    <source>
        <dbReference type="ARBA" id="ARBA00011738"/>
    </source>
</evidence>
<evidence type="ECO:0000256" key="4">
    <source>
        <dbReference type="ARBA" id="ARBA00022676"/>
    </source>
</evidence>
<dbReference type="PIRSF" id="PIRSF000478">
    <property type="entry name" value="TP_PyNP"/>
    <property type="match status" value="1"/>
</dbReference>
<comment type="catalytic activity">
    <reaction evidence="6">
        <text>thymidine + phosphate = 2-deoxy-alpha-D-ribose 1-phosphate + thymine</text>
        <dbReference type="Rhea" id="RHEA:16037"/>
        <dbReference type="ChEBI" id="CHEBI:17748"/>
        <dbReference type="ChEBI" id="CHEBI:17821"/>
        <dbReference type="ChEBI" id="CHEBI:43474"/>
        <dbReference type="ChEBI" id="CHEBI:57259"/>
        <dbReference type="EC" id="2.4.2.4"/>
    </reaction>
</comment>
<dbReference type="InterPro" id="IPR017872">
    <property type="entry name" value="Pyrmidine_PPase_CS"/>
</dbReference>
<dbReference type="Gene3D" id="3.90.1170.30">
    <property type="entry name" value="Pyrimidine nucleoside phosphorylase-like, C-terminal domain"/>
    <property type="match status" value="1"/>
</dbReference>
<dbReference type="InterPro" id="IPR036320">
    <property type="entry name" value="Glycosyl_Trfase_fam3_N_dom_sf"/>
</dbReference>
<comment type="subunit">
    <text evidence="2">Homodimer.</text>
</comment>
<dbReference type="Gene3D" id="1.20.970.10">
    <property type="entry name" value="Transferase, Pyrimidine Nucleoside Phosphorylase, Chain C"/>
    <property type="match status" value="1"/>
</dbReference>
<dbReference type="InterPro" id="IPR018090">
    <property type="entry name" value="Pyrmidine_PPas_bac/euk"/>
</dbReference>
<accession>A0A2P1PVT1</accession>
<dbReference type="GO" id="GO:0005829">
    <property type="term" value="C:cytosol"/>
    <property type="evidence" value="ECO:0007669"/>
    <property type="project" value="TreeGrafter"/>
</dbReference>
<dbReference type="InterPro" id="IPR035902">
    <property type="entry name" value="Nuc_phospho_transferase"/>
</dbReference>
<name>A0A2P1PVT1_9GAMM</name>
<dbReference type="OrthoDB" id="341217at2"/>
<dbReference type="InterPro" id="IPR017459">
    <property type="entry name" value="Glycosyl_Trfase_fam3_N_dom"/>
</dbReference>
<dbReference type="SUPFAM" id="SSF54680">
    <property type="entry name" value="Pyrimidine nucleoside phosphorylase C-terminal domain"/>
    <property type="match status" value="1"/>
</dbReference>
<evidence type="ECO:0000256" key="1">
    <source>
        <dbReference type="ARBA" id="ARBA00006915"/>
    </source>
</evidence>
<organism evidence="8 9">
    <name type="scientific">Ahniella affigens</name>
    <dbReference type="NCBI Taxonomy" id="2021234"/>
    <lineage>
        <taxon>Bacteria</taxon>
        <taxon>Pseudomonadati</taxon>
        <taxon>Pseudomonadota</taxon>
        <taxon>Gammaproteobacteria</taxon>
        <taxon>Lysobacterales</taxon>
        <taxon>Rhodanobacteraceae</taxon>
        <taxon>Ahniella</taxon>
    </lineage>
</organism>
<evidence type="ECO:0000256" key="6">
    <source>
        <dbReference type="ARBA" id="ARBA00048550"/>
    </source>
</evidence>
<protein>
    <recommendedName>
        <fullName evidence="3">thymidine phosphorylase</fullName>
        <ecNumber evidence="3">2.4.2.4</ecNumber>
    </recommendedName>
</protein>
<dbReference type="Pfam" id="PF00591">
    <property type="entry name" value="Glycos_transf_3"/>
    <property type="match status" value="1"/>
</dbReference>
<dbReference type="GO" id="GO:0006206">
    <property type="term" value="P:pyrimidine nucleobase metabolic process"/>
    <property type="evidence" value="ECO:0007669"/>
    <property type="project" value="InterPro"/>
</dbReference>
<dbReference type="RefSeq" id="WP_106892868.1">
    <property type="nucleotide sequence ID" value="NZ_CP027860.1"/>
</dbReference>
<dbReference type="GO" id="GO:0006213">
    <property type="term" value="P:pyrimidine nucleoside metabolic process"/>
    <property type="evidence" value="ECO:0007669"/>
    <property type="project" value="InterPro"/>
</dbReference>
<dbReference type="NCBIfam" id="NF004490">
    <property type="entry name" value="PRK05820.1"/>
    <property type="match status" value="1"/>
</dbReference>
<keyword evidence="9" id="KW-1185">Reference proteome</keyword>
<dbReference type="SMART" id="SM00941">
    <property type="entry name" value="PYNP_C"/>
    <property type="match status" value="1"/>
</dbReference>
<dbReference type="InterPro" id="IPR013102">
    <property type="entry name" value="PYNP_C"/>
</dbReference>
<dbReference type="SUPFAM" id="SSF47648">
    <property type="entry name" value="Nucleoside phosphorylase/phosphoribosyltransferase N-terminal domain"/>
    <property type="match status" value="1"/>
</dbReference>
<dbReference type="EC" id="2.4.2.4" evidence="3"/>
<dbReference type="FunFam" id="3.40.1030.10:FF:000003">
    <property type="entry name" value="Pyrimidine-nucleoside phosphorylase"/>
    <property type="match status" value="1"/>
</dbReference>
<dbReference type="Pfam" id="PF02885">
    <property type="entry name" value="Glycos_trans_3N"/>
    <property type="match status" value="1"/>
</dbReference>
<dbReference type="EMBL" id="CP027860">
    <property type="protein sequence ID" value="AVP98949.1"/>
    <property type="molecule type" value="Genomic_DNA"/>
</dbReference>
<proteinExistence type="inferred from homology"/>
<dbReference type="GO" id="GO:0009032">
    <property type="term" value="F:thymidine phosphorylase activity"/>
    <property type="evidence" value="ECO:0007669"/>
    <property type="project" value="UniProtKB-EC"/>
</dbReference>
<sequence length="439" mass="46142">MAYPPQTVLAAVRDGQPLNPKALHEFVCGMADGRTTESHMAAFAMAVRLKGLNARDTTALTLAMRDSGERLTRAHLGVDAPLIDKHSTGGVGDAVSLLLAPMLAACGAAVPMISGRGLGFTGGTLDKLSALAGYQAQVAPEQLRRCLQEAGCAIIGAGANWAPADRQLYAVRDVTATVDATPLIVASILSKKLAVALDALVLDVKCGSGAWCQSEAEARELAEALVRVATEAELPCSAFITDMNQPLLPAIGNATELNLVLDLLHGVGTAPRFVELCLTLGSFLLTRVGLASSEPEARRALREALDSGEALVRFIKMARCLGTDADLDRARWRAPLAPVSLPLRADQDGCLERMDARRLGELVVQLGGGRLRASDSIDPSVGFSQIRALGDHLEVGSPILMVHARNLESASWALAEARQAIRIGSAIAPLPLVLGRVQA</sequence>
<dbReference type="PANTHER" id="PTHR10515">
    <property type="entry name" value="THYMIDINE PHOSPHORYLASE"/>
    <property type="match status" value="1"/>
</dbReference>
<dbReference type="InterPro" id="IPR000053">
    <property type="entry name" value="Thymidine/pyrmidine_PPase"/>
</dbReference>
<dbReference type="GO" id="GO:0004645">
    <property type="term" value="F:1,4-alpha-oligoglucan phosphorylase activity"/>
    <property type="evidence" value="ECO:0007669"/>
    <property type="project" value="InterPro"/>
</dbReference>
<dbReference type="Pfam" id="PF07831">
    <property type="entry name" value="PYNP_C"/>
    <property type="match status" value="1"/>
</dbReference>
<dbReference type="KEGG" id="xba:C7S18_17990"/>
<dbReference type="Proteomes" id="UP000241074">
    <property type="component" value="Chromosome"/>
</dbReference>
<dbReference type="AlphaFoldDB" id="A0A2P1PVT1"/>